<name>A0A9P0HU08_NEZVI</name>
<keyword evidence="2" id="KW-1185">Reference proteome</keyword>
<accession>A0A9P0HU08</accession>
<evidence type="ECO:0000313" key="1">
    <source>
        <dbReference type="EMBL" id="CAH1407693.1"/>
    </source>
</evidence>
<reference evidence="1" key="1">
    <citation type="submission" date="2022-01" db="EMBL/GenBank/DDBJ databases">
        <authorList>
            <person name="King R."/>
        </authorList>
    </citation>
    <scope>NUCLEOTIDE SEQUENCE</scope>
</reference>
<dbReference type="AlphaFoldDB" id="A0A9P0HU08"/>
<protein>
    <submittedName>
        <fullName evidence="1">Uncharacterized protein</fullName>
    </submittedName>
</protein>
<proteinExistence type="predicted"/>
<sequence length="89" mass="10613">MEPLRVLRTVCSLRLHPAFSCFTTMWNITFNPLTRRLYRSMKKDRKVPPYYWIRKTALNRTRESLQRRLLISTSLTPAPRFASLKTLQA</sequence>
<organism evidence="1 2">
    <name type="scientific">Nezara viridula</name>
    <name type="common">Southern green stink bug</name>
    <name type="synonym">Cimex viridulus</name>
    <dbReference type="NCBI Taxonomy" id="85310"/>
    <lineage>
        <taxon>Eukaryota</taxon>
        <taxon>Metazoa</taxon>
        <taxon>Ecdysozoa</taxon>
        <taxon>Arthropoda</taxon>
        <taxon>Hexapoda</taxon>
        <taxon>Insecta</taxon>
        <taxon>Pterygota</taxon>
        <taxon>Neoptera</taxon>
        <taxon>Paraneoptera</taxon>
        <taxon>Hemiptera</taxon>
        <taxon>Heteroptera</taxon>
        <taxon>Panheteroptera</taxon>
        <taxon>Pentatomomorpha</taxon>
        <taxon>Pentatomoidea</taxon>
        <taxon>Pentatomidae</taxon>
        <taxon>Pentatominae</taxon>
        <taxon>Nezara</taxon>
    </lineage>
</organism>
<dbReference type="EMBL" id="OV725083">
    <property type="protein sequence ID" value="CAH1407693.1"/>
    <property type="molecule type" value="Genomic_DNA"/>
</dbReference>
<gene>
    <name evidence="1" type="ORF">NEZAVI_LOCUS15359</name>
</gene>
<evidence type="ECO:0000313" key="2">
    <source>
        <dbReference type="Proteomes" id="UP001152798"/>
    </source>
</evidence>
<dbReference type="Proteomes" id="UP001152798">
    <property type="component" value="Chromosome 7"/>
</dbReference>